<dbReference type="NCBIfam" id="TIGR01482">
    <property type="entry name" value="SPP-subfamily"/>
    <property type="match status" value="1"/>
</dbReference>
<evidence type="ECO:0000313" key="7">
    <source>
        <dbReference type="EMBL" id="TDQ68888.1"/>
    </source>
</evidence>
<dbReference type="NCBIfam" id="NF002245">
    <property type="entry name" value="PRK01158.1"/>
    <property type="match status" value="1"/>
</dbReference>
<dbReference type="InterPro" id="IPR036412">
    <property type="entry name" value="HAD-like_sf"/>
</dbReference>
<feature type="binding site" evidence="5">
    <location>
        <position position="197"/>
    </location>
    <ligand>
        <name>Mg(2+)</name>
        <dbReference type="ChEBI" id="CHEBI:18420"/>
    </ligand>
</feature>
<evidence type="ECO:0000256" key="2">
    <source>
        <dbReference type="ARBA" id="ARBA00022801"/>
    </source>
</evidence>
<evidence type="ECO:0000256" key="5">
    <source>
        <dbReference type="HAMAP-Rule" id="MF_01419"/>
    </source>
</evidence>
<dbReference type="Gene3D" id="3.90.1070.10">
    <property type="match status" value="1"/>
</dbReference>
<dbReference type="HAMAP" id="MF_01419">
    <property type="entry name" value="GPH_hydrolase_arch"/>
    <property type="match status" value="1"/>
</dbReference>
<dbReference type="CDD" id="cd07514">
    <property type="entry name" value="HAD_Pase"/>
    <property type="match status" value="1"/>
</dbReference>
<comment type="function">
    <text evidence="5">Catalyzes the dephosphorylation of 2-phosphoglycolate.</text>
</comment>
<dbReference type="EMBL" id="SNYS01000008">
    <property type="protein sequence ID" value="TDQ68888.1"/>
    <property type="molecule type" value="Genomic_DNA"/>
</dbReference>
<evidence type="ECO:0000256" key="1">
    <source>
        <dbReference type="ARBA" id="ARBA00022723"/>
    </source>
</evidence>
<dbReference type="OrthoDB" id="120822at2157"/>
<proteinExistence type="inferred from homology"/>
<dbReference type="SUPFAM" id="SSF56784">
    <property type="entry name" value="HAD-like"/>
    <property type="match status" value="1"/>
</dbReference>
<comment type="cofactor">
    <cofactor evidence="5">
        <name>Mg(2+)</name>
        <dbReference type="ChEBI" id="CHEBI:18420"/>
    </cofactor>
</comment>
<evidence type="ECO:0000256" key="3">
    <source>
        <dbReference type="ARBA" id="ARBA00022842"/>
    </source>
</evidence>
<feature type="binding site" evidence="5">
    <location>
        <position position="193"/>
    </location>
    <ligand>
        <name>Mg(2+)</name>
        <dbReference type="ChEBI" id="CHEBI:18420"/>
    </ligand>
</feature>
<evidence type="ECO:0000256" key="4">
    <source>
        <dbReference type="ARBA" id="ARBA00023277"/>
    </source>
</evidence>
<keyword evidence="1 5" id="KW-0479">Metal-binding</keyword>
<dbReference type="EC" id="3.1.3.18" evidence="5 6"/>
<evidence type="ECO:0000256" key="6">
    <source>
        <dbReference type="NCBIfam" id="TIGR01487"/>
    </source>
</evidence>
<keyword evidence="8" id="KW-1185">Reference proteome</keyword>
<feature type="binding site" evidence="5">
    <location>
        <position position="27"/>
    </location>
    <ligand>
        <name>Mg(2+)</name>
        <dbReference type="ChEBI" id="CHEBI:18420"/>
    </ligand>
</feature>
<protein>
    <recommendedName>
        <fullName evidence="5 6">Phosphoglycolate phosphatase</fullName>
        <shortName evidence="5">PGP</shortName>
        <shortName evidence="5">PGPase</shortName>
        <ecNumber evidence="5 6">3.1.3.18</ecNumber>
    </recommendedName>
</protein>
<dbReference type="RefSeq" id="WP_133517530.1">
    <property type="nucleotide sequence ID" value="NZ_JAHDUW010000003.1"/>
</dbReference>
<dbReference type="Gene3D" id="3.40.50.1000">
    <property type="entry name" value="HAD superfamily/HAD-like"/>
    <property type="match status" value="1"/>
</dbReference>
<sequence>MTAANTTSISEYGFFFFMARFSGIVTDIDGTVTHDDRRLSVEALKAAHTISGRIPVVLASGNTLCFTRAISKMMGTRSPLIAENGGLLLPSYDADPIRIEPCMDELNAALALLLEHFDLTVFDSRDRVTDISFAKTVSKEDILPYLTDFQNIHFVDAEFAYHLTDKNICKGDALQRTAKMMSMKAGDFVAVGDSNNDIDLFHASGFSFAVANATDTVKKEADYVLQKSFGDGFAEMIDYLLQNDLIELEDERRDYYV</sequence>
<feature type="binding site" evidence="5">
    <location>
        <position position="29"/>
    </location>
    <ligand>
        <name>Mg(2+)</name>
        <dbReference type="ChEBI" id="CHEBI:18420"/>
    </ligand>
</feature>
<dbReference type="GO" id="GO:0008967">
    <property type="term" value="F:phosphoglycolate phosphatase activity"/>
    <property type="evidence" value="ECO:0007669"/>
    <property type="project" value="UniProtKB-UniRule"/>
</dbReference>
<dbReference type="PANTHER" id="PTHR10000">
    <property type="entry name" value="PHOSPHOSERINE PHOSPHATASE"/>
    <property type="match status" value="1"/>
</dbReference>
<comment type="similarity">
    <text evidence="5">Belongs to the archaeal SPP-like hydrolase family.</text>
</comment>
<dbReference type="InterPro" id="IPR023214">
    <property type="entry name" value="HAD_sf"/>
</dbReference>
<feature type="active site" description="Nucleophile" evidence="5">
    <location>
        <position position="27"/>
    </location>
</feature>
<keyword evidence="4 5" id="KW-0119">Carbohydrate metabolism</keyword>
<comment type="caution">
    <text evidence="7">The sequence shown here is derived from an EMBL/GenBank/DDBJ whole genome shotgun (WGS) entry which is preliminary data.</text>
</comment>
<reference evidence="7 8" key="1">
    <citation type="submission" date="2019-03" db="EMBL/GenBank/DDBJ databases">
        <title>Genomic Encyclopedia of Type Strains, Phase IV (KMG-IV): sequencing the most valuable type-strain genomes for metagenomic binning, comparative biology and taxonomic classification.</title>
        <authorList>
            <person name="Goeker M."/>
        </authorList>
    </citation>
    <scope>NUCLEOTIDE SEQUENCE [LARGE SCALE GENOMIC DNA]</scope>
    <source>
        <strain evidence="7 8">DSM 13328</strain>
    </source>
</reference>
<feature type="binding site" evidence="5">
    <location>
        <position position="170"/>
    </location>
    <ligand>
        <name>substrate</name>
    </ligand>
</feature>
<dbReference type="PANTHER" id="PTHR10000:SF8">
    <property type="entry name" value="HAD SUPERFAMILY HYDROLASE-LIKE, TYPE 3"/>
    <property type="match status" value="1"/>
</dbReference>
<dbReference type="InterPro" id="IPR006379">
    <property type="entry name" value="HAD-SF_hydro_IIB"/>
</dbReference>
<keyword evidence="2 5" id="KW-0378">Hydrolase</keyword>
<dbReference type="GO" id="GO:0000287">
    <property type="term" value="F:magnesium ion binding"/>
    <property type="evidence" value="ECO:0007669"/>
    <property type="project" value="InterPro"/>
</dbReference>
<dbReference type="Proteomes" id="UP000294855">
    <property type="component" value="Unassembled WGS sequence"/>
</dbReference>
<dbReference type="NCBIfam" id="TIGR01487">
    <property type="entry name" value="Pglycolate_arch"/>
    <property type="match status" value="1"/>
</dbReference>
<keyword evidence="3 5" id="KW-0460">Magnesium</keyword>
<gene>
    <name evidence="7" type="ORF">C7391_1087</name>
</gene>
<comment type="catalytic activity">
    <reaction evidence="5">
        <text>2-phosphoglycolate + H2O = glycolate + phosphate</text>
        <dbReference type="Rhea" id="RHEA:14369"/>
        <dbReference type="ChEBI" id="CHEBI:15377"/>
        <dbReference type="ChEBI" id="CHEBI:29805"/>
        <dbReference type="ChEBI" id="CHEBI:43474"/>
        <dbReference type="ChEBI" id="CHEBI:58033"/>
        <dbReference type="EC" id="3.1.3.18"/>
    </reaction>
</comment>
<evidence type="ECO:0000313" key="8">
    <source>
        <dbReference type="Proteomes" id="UP000294855"/>
    </source>
</evidence>
<name>A0A484F409_9EURY</name>
<organism evidence="7 8">
    <name type="scientific">Methanimicrococcus blatticola</name>
    <dbReference type="NCBI Taxonomy" id="91560"/>
    <lineage>
        <taxon>Archaea</taxon>
        <taxon>Methanobacteriati</taxon>
        <taxon>Methanobacteriota</taxon>
        <taxon>Stenosarchaea group</taxon>
        <taxon>Methanomicrobia</taxon>
        <taxon>Methanosarcinales</taxon>
        <taxon>Methanosarcinaceae</taxon>
        <taxon>Methanimicrococcus</taxon>
    </lineage>
</organism>
<dbReference type="Pfam" id="PF08282">
    <property type="entry name" value="Hydrolase_3"/>
    <property type="match status" value="2"/>
</dbReference>
<accession>A0A484F409</accession>
<dbReference type="NCBIfam" id="TIGR01484">
    <property type="entry name" value="HAD-SF-IIB"/>
    <property type="match status" value="1"/>
</dbReference>
<dbReference type="GO" id="GO:0005829">
    <property type="term" value="C:cytosol"/>
    <property type="evidence" value="ECO:0007669"/>
    <property type="project" value="TreeGrafter"/>
</dbReference>
<dbReference type="InterPro" id="IPR006382">
    <property type="entry name" value="PGPase"/>
</dbReference>
<dbReference type="AlphaFoldDB" id="A0A484F409"/>